<evidence type="ECO:0000313" key="2">
    <source>
        <dbReference type="EMBL" id="TLP58292.1"/>
    </source>
</evidence>
<dbReference type="EMBL" id="VAUO01000007">
    <property type="protein sequence ID" value="TLP58292.1"/>
    <property type="molecule type" value="Genomic_DNA"/>
</dbReference>
<reference evidence="2 3" key="1">
    <citation type="submission" date="2019-05" db="EMBL/GenBank/DDBJ databases">
        <title>Pseudomonas sp. SC006 isolated from lettuce that can produce HBGAs.</title>
        <authorList>
            <person name="Wang D."/>
            <person name="Liao N."/>
            <person name="Liu D."/>
            <person name="Zhang Z."/>
            <person name="Zou S."/>
        </authorList>
    </citation>
    <scope>NUCLEOTIDE SEQUENCE [LARGE SCALE GENOMIC DNA]</scope>
    <source>
        <strain evidence="2 3">SC006</strain>
    </source>
</reference>
<evidence type="ECO:0000259" key="1">
    <source>
        <dbReference type="Pfam" id="PF18431"/>
    </source>
</evidence>
<organism evidence="2 3">
    <name type="scientific">Pseudomonas mosselii</name>
    <dbReference type="NCBI Taxonomy" id="78327"/>
    <lineage>
        <taxon>Bacteria</taxon>
        <taxon>Pseudomonadati</taxon>
        <taxon>Pseudomonadota</taxon>
        <taxon>Gammaproteobacteria</taxon>
        <taxon>Pseudomonadales</taxon>
        <taxon>Pseudomonadaceae</taxon>
        <taxon>Pseudomonas</taxon>
    </lineage>
</organism>
<dbReference type="InterPro" id="IPR041436">
    <property type="entry name" value="RNAse_A_bac"/>
</dbReference>
<name>A0A5R8YXQ1_9PSED</name>
<dbReference type="Pfam" id="PF18431">
    <property type="entry name" value="RNAse_A_bac"/>
    <property type="match status" value="1"/>
</dbReference>
<dbReference type="CDD" id="cd20684">
    <property type="entry name" value="CdiA-CT_Yk_RNaseA-like"/>
    <property type="match status" value="1"/>
</dbReference>
<dbReference type="RefSeq" id="WP_138220570.1">
    <property type="nucleotide sequence ID" value="NZ_VAUO01000007.1"/>
</dbReference>
<evidence type="ECO:0000313" key="3">
    <source>
        <dbReference type="Proteomes" id="UP000309819"/>
    </source>
</evidence>
<protein>
    <recommendedName>
        <fullName evidence="1">Bacterial CdiA-CT RNAse A domain-containing protein</fullName>
    </recommendedName>
</protein>
<gene>
    <name evidence="2" type="ORF">FEM01_16570</name>
</gene>
<sequence length="206" mass="21224">MLDSASAGYAWATSDIPAQGIERAIDEAQAKGPQGTGEFLFDATTGILTAELGGVAVKWVSGRWVASGAKEAGKAVSPIVPGGGLAAHEAAGGHLLAKHVGQSEAQLLSRLSAEPKITGSSSFYDRTVAEKAVSQTLDMKRTEIANWLSGSANRLRLDHTLSNPVGISVARGASGAVDANSVRVILVRDSKISTGYKILTGFPTVP</sequence>
<feature type="domain" description="Bacterial CdiA-CT RNAse A" evidence="1">
    <location>
        <begin position="93"/>
        <end position="203"/>
    </location>
</feature>
<comment type="caution">
    <text evidence="2">The sequence shown here is derived from an EMBL/GenBank/DDBJ whole genome shotgun (WGS) entry which is preliminary data.</text>
</comment>
<accession>A0A5R8YXQ1</accession>
<dbReference type="Proteomes" id="UP000309819">
    <property type="component" value="Unassembled WGS sequence"/>
</dbReference>
<keyword evidence="3" id="KW-1185">Reference proteome</keyword>
<dbReference type="OrthoDB" id="6984417at2"/>
<dbReference type="AlphaFoldDB" id="A0A5R8YXQ1"/>
<proteinExistence type="predicted"/>